<proteinExistence type="predicted"/>
<accession>A0A6G7GUH9</accession>
<gene>
    <name evidence="1" type="ORF">KsCSTR_37320</name>
</gene>
<evidence type="ECO:0000313" key="1">
    <source>
        <dbReference type="EMBL" id="QII13111.1"/>
    </source>
</evidence>
<dbReference type="Proteomes" id="UP000501926">
    <property type="component" value="Chromosome"/>
</dbReference>
<dbReference type="EMBL" id="CP049055">
    <property type="protein sequence ID" value="QII13111.1"/>
    <property type="molecule type" value="Genomic_DNA"/>
</dbReference>
<reference evidence="1 2" key="1">
    <citation type="submission" date="2020-02" db="EMBL/GenBank/DDBJ databases">
        <title>Newly sequenced genome of strain CSTR1 showed variability in Candidatus Kuenenia stuttgartiensis genomes.</title>
        <authorList>
            <person name="Ding C."/>
            <person name="Adrian L."/>
        </authorList>
    </citation>
    <scope>NUCLEOTIDE SEQUENCE [LARGE SCALE GENOMIC DNA]</scope>
    <source>
        <strain evidence="1 2">CSTR1</strain>
    </source>
</reference>
<dbReference type="AlphaFoldDB" id="A0A6G7GUH9"/>
<evidence type="ECO:0000313" key="2">
    <source>
        <dbReference type="Proteomes" id="UP000501926"/>
    </source>
</evidence>
<organism evidence="1 2">
    <name type="scientific">Kuenenia stuttgartiensis</name>
    <dbReference type="NCBI Taxonomy" id="174633"/>
    <lineage>
        <taxon>Bacteria</taxon>
        <taxon>Pseudomonadati</taxon>
        <taxon>Planctomycetota</taxon>
        <taxon>Candidatus Brocadiia</taxon>
        <taxon>Candidatus Brocadiales</taxon>
        <taxon>Candidatus Brocadiaceae</taxon>
        <taxon>Candidatus Kuenenia</taxon>
    </lineage>
</organism>
<sequence>MKFCSGLEIIIDNKCMQKVATCRKKLHKIFQLMNIKKYCNILLKSDFYTNAPVAQKDRATVS</sequence>
<name>A0A6G7GUH9_KUEST</name>
<protein>
    <submittedName>
        <fullName evidence="1">Uncharacterized protein</fullName>
    </submittedName>
</protein>